<keyword evidence="3" id="KW-0804">Transcription</keyword>
<comment type="caution">
    <text evidence="6">The sequence shown here is derived from an EMBL/GenBank/DDBJ whole genome shotgun (WGS) entry which is preliminary data.</text>
</comment>
<dbReference type="Pfam" id="PF13545">
    <property type="entry name" value="HTH_Crp_2"/>
    <property type="match status" value="1"/>
</dbReference>
<evidence type="ECO:0000256" key="1">
    <source>
        <dbReference type="ARBA" id="ARBA00023015"/>
    </source>
</evidence>
<dbReference type="PROSITE" id="PS51063">
    <property type="entry name" value="HTH_CRP_2"/>
    <property type="match status" value="1"/>
</dbReference>
<dbReference type="SMART" id="SM00419">
    <property type="entry name" value="HTH_CRP"/>
    <property type="match status" value="1"/>
</dbReference>
<dbReference type="AlphaFoldDB" id="A0A839HEJ9"/>
<dbReference type="InterPro" id="IPR036390">
    <property type="entry name" value="WH_DNA-bd_sf"/>
</dbReference>
<accession>A0A839HEJ9</accession>
<dbReference type="CDD" id="cd00038">
    <property type="entry name" value="CAP_ED"/>
    <property type="match status" value="1"/>
</dbReference>
<proteinExistence type="predicted"/>
<protein>
    <submittedName>
        <fullName evidence="6">Crp/Fnr family transcriptional regulator</fullName>
    </submittedName>
</protein>
<dbReference type="Gene3D" id="1.10.10.10">
    <property type="entry name" value="Winged helix-like DNA-binding domain superfamily/Winged helix DNA-binding domain"/>
    <property type="match status" value="1"/>
</dbReference>
<sequence length="228" mass="25319">MIQELECTLRQAPLFSQLTRAQLQRVILHAHLIQLNAGQSLFYQDDRAAHFYFVVTGQIRLFRLSEAGDEKIIELISAGQTFAEALLFMGTGCYPVGAAALLATEVLAIDNDDFAAMLRESTDTCFALLATLSQRLHALIAEIDNLTLHSASSRVAYWLLAQLNGDQQEVTLDVPKAVLASRLSIKPETWSRITRRFTEQGLITVTGQHIRVCDPVALRRLVAQDLPS</sequence>
<dbReference type="InterPro" id="IPR000595">
    <property type="entry name" value="cNMP-bd_dom"/>
</dbReference>
<dbReference type="InterPro" id="IPR018490">
    <property type="entry name" value="cNMP-bd_dom_sf"/>
</dbReference>
<dbReference type="EMBL" id="JABVCQ010000008">
    <property type="protein sequence ID" value="MBB1125668.1"/>
    <property type="molecule type" value="Genomic_DNA"/>
</dbReference>
<keyword evidence="7" id="KW-1185">Reference proteome</keyword>
<evidence type="ECO:0000313" key="6">
    <source>
        <dbReference type="EMBL" id="MBB1125668.1"/>
    </source>
</evidence>
<dbReference type="GO" id="GO:0003700">
    <property type="term" value="F:DNA-binding transcription factor activity"/>
    <property type="evidence" value="ECO:0007669"/>
    <property type="project" value="TreeGrafter"/>
</dbReference>
<dbReference type="SMART" id="SM00100">
    <property type="entry name" value="cNMP"/>
    <property type="match status" value="1"/>
</dbReference>
<dbReference type="SUPFAM" id="SSF51206">
    <property type="entry name" value="cAMP-binding domain-like"/>
    <property type="match status" value="1"/>
</dbReference>
<dbReference type="PROSITE" id="PS50042">
    <property type="entry name" value="CNMP_BINDING_3"/>
    <property type="match status" value="1"/>
</dbReference>
<dbReference type="PANTHER" id="PTHR24567">
    <property type="entry name" value="CRP FAMILY TRANSCRIPTIONAL REGULATORY PROTEIN"/>
    <property type="match status" value="1"/>
</dbReference>
<dbReference type="InterPro" id="IPR050397">
    <property type="entry name" value="Env_Response_Regulators"/>
</dbReference>
<dbReference type="InterPro" id="IPR036388">
    <property type="entry name" value="WH-like_DNA-bd_sf"/>
</dbReference>
<feature type="domain" description="Cyclic nucleotide-binding" evidence="4">
    <location>
        <begin position="14"/>
        <end position="135"/>
    </location>
</feature>
<dbReference type="GO" id="GO:0003677">
    <property type="term" value="F:DNA binding"/>
    <property type="evidence" value="ECO:0007669"/>
    <property type="project" value="UniProtKB-KW"/>
</dbReference>
<dbReference type="RefSeq" id="WP_182583223.1">
    <property type="nucleotide sequence ID" value="NZ_JABVCQ010000008.1"/>
</dbReference>
<evidence type="ECO:0000256" key="2">
    <source>
        <dbReference type="ARBA" id="ARBA00023125"/>
    </source>
</evidence>
<keyword evidence="1" id="KW-0805">Transcription regulation</keyword>
<dbReference type="Pfam" id="PF00027">
    <property type="entry name" value="cNMP_binding"/>
    <property type="match status" value="1"/>
</dbReference>
<evidence type="ECO:0000256" key="3">
    <source>
        <dbReference type="ARBA" id="ARBA00023163"/>
    </source>
</evidence>
<dbReference type="PANTHER" id="PTHR24567:SF68">
    <property type="entry name" value="DNA-BINDING TRANSCRIPTIONAL DUAL REGULATOR CRP"/>
    <property type="match status" value="1"/>
</dbReference>
<dbReference type="GO" id="GO:0005829">
    <property type="term" value="C:cytosol"/>
    <property type="evidence" value="ECO:0007669"/>
    <property type="project" value="TreeGrafter"/>
</dbReference>
<reference evidence="6 7" key="1">
    <citation type="journal article" date="2020" name="Arch. Microbiol.">
        <title>The genome sequence of the giant phototrophic gammaproteobacterium Thiospirillum jenense gives insight into its physiological properties and phylogenetic relationships.</title>
        <authorList>
            <person name="Imhoff J.F."/>
            <person name="Meyer T.E."/>
            <person name="Kyndt J.A."/>
        </authorList>
    </citation>
    <scope>NUCLEOTIDE SEQUENCE [LARGE SCALE GENOMIC DNA]</scope>
    <source>
        <strain evidence="6 7">DSM 216</strain>
    </source>
</reference>
<keyword evidence="2" id="KW-0238">DNA-binding</keyword>
<dbReference type="InterPro" id="IPR012318">
    <property type="entry name" value="HTH_CRP"/>
</dbReference>
<dbReference type="Gene3D" id="2.60.120.10">
    <property type="entry name" value="Jelly Rolls"/>
    <property type="match status" value="1"/>
</dbReference>
<dbReference type="Proteomes" id="UP000548632">
    <property type="component" value="Unassembled WGS sequence"/>
</dbReference>
<organism evidence="6 7">
    <name type="scientific">Thiospirillum jenense</name>
    <dbReference type="NCBI Taxonomy" id="1653858"/>
    <lineage>
        <taxon>Bacteria</taxon>
        <taxon>Pseudomonadati</taxon>
        <taxon>Pseudomonadota</taxon>
        <taxon>Gammaproteobacteria</taxon>
        <taxon>Chromatiales</taxon>
        <taxon>Chromatiaceae</taxon>
        <taxon>Thiospirillum</taxon>
    </lineage>
</organism>
<evidence type="ECO:0000259" key="4">
    <source>
        <dbReference type="PROSITE" id="PS50042"/>
    </source>
</evidence>
<gene>
    <name evidence="6" type="ORF">HUK38_05395</name>
</gene>
<evidence type="ECO:0000259" key="5">
    <source>
        <dbReference type="PROSITE" id="PS51063"/>
    </source>
</evidence>
<feature type="domain" description="HTH crp-type" evidence="5">
    <location>
        <begin position="149"/>
        <end position="216"/>
    </location>
</feature>
<dbReference type="SUPFAM" id="SSF46785">
    <property type="entry name" value="Winged helix' DNA-binding domain"/>
    <property type="match status" value="1"/>
</dbReference>
<name>A0A839HEJ9_9GAMM</name>
<dbReference type="InterPro" id="IPR014710">
    <property type="entry name" value="RmlC-like_jellyroll"/>
</dbReference>
<evidence type="ECO:0000313" key="7">
    <source>
        <dbReference type="Proteomes" id="UP000548632"/>
    </source>
</evidence>